<keyword evidence="2" id="KW-0261">Viral envelope protein</keyword>
<feature type="transmembrane region" description="Helical" evidence="1">
    <location>
        <begin position="266"/>
        <end position="286"/>
    </location>
</feature>
<protein>
    <submittedName>
        <fullName evidence="2">Putative envelope protein p74</fullName>
    </submittedName>
</protein>
<dbReference type="InterPro" id="IPR007663">
    <property type="entry name" value="Baculo_p74"/>
</dbReference>
<proteinExistence type="predicted"/>
<dbReference type="GO" id="GO:0019058">
    <property type="term" value="P:viral life cycle"/>
    <property type="evidence" value="ECO:0007669"/>
    <property type="project" value="InterPro"/>
</dbReference>
<keyword evidence="1" id="KW-0812">Transmembrane</keyword>
<sequence>MRLEDEPSLEDQMIDFINNNPLISSLLVSAGFDFINDGFRALMKKAMVRYIPMLQAAAIRFGEGLTRKMVSEAFRVLMFSRINQMAVQLTGALAKAIARFGAMASSVIGIVLIFFVAADIILMFWDPYGYSNMFPPEFLGDLTLNFLSAFFEQTGTRNVIEMIPQAYDSMVKGGEEDGLYLTFAALQYVSHMEVNSDGQLLLLRNSNPIKQEELEPHNLTVALFGAINLQSYEDLKRHMASANRAFGIDPETLQQVAPWRDRPGTVISAGVLVALVVVLTGSQLFSTKAPDLATVVLIVILVAIVIIVLQLDRITPLARLAIVKHEENEKNRVGQRFAGLLRRA</sequence>
<evidence type="ECO:0000313" key="2">
    <source>
        <dbReference type="EMBL" id="AAK13277.1"/>
    </source>
</evidence>
<dbReference type="GO" id="GO:0019031">
    <property type="term" value="C:viral envelope"/>
    <property type="evidence" value="ECO:0007669"/>
    <property type="project" value="UniProtKB-KW"/>
</dbReference>
<dbReference type="EMBL" id="AF274288">
    <property type="protein sequence ID" value="AAK13277.1"/>
    <property type="molecule type" value="Genomic_DNA"/>
</dbReference>
<feature type="transmembrane region" description="Helical" evidence="1">
    <location>
        <begin position="292"/>
        <end position="311"/>
    </location>
</feature>
<keyword evidence="1" id="KW-1133">Transmembrane helix</keyword>
<name>Q99GQ3_NPVCN</name>
<evidence type="ECO:0000256" key="1">
    <source>
        <dbReference type="SAM" id="Phobius"/>
    </source>
</evidence>
<dbReference type="Pfam" id="PF04583">
    <property type="entry name" value="Baculo_p74"/>
    <property type="match status" value="1"/>
</dbReference>
<organismHost>
    <name type="scientific">Culex nigripalpus</name>
    <dbReference type="NCBI Taxonomy" id="42429"/>
</organismHost>
<feature type="transmembrane region" description="Helical" evidence="1">
    <location>
        <begin position="100"/>
        <end position="125"/>
    </location>
</feature>
<keyword evidence="2" id="KW-0946">Virion</keyword>
<keyword evidence="1" id="KW-0472">Membrane</keyword>
<reference evidence="2" key="1">
    <citation type="journal article" date="2001" name="J. Gen. Virol.">
        <title>Morphological and molecular evidence that Culex nigripalpus baculovirus is an unusual member of the family Baculoviridae.</title>
        <authorList>
            <person name="Moser B."/>
            <person name="Becnel J."/>
            <person name="White S."/>
            <person name="Afonso C."/>
            <person name="Kutish G."/>
            <person name="Shanker S."/>
            <person name="Almira E."/>
        </authorList>
    </citation>
    <scope>NUCLEOTIDE SEQUENCE</scope>
</reference>
<organism evidence="2">
    <name type="scientific">Culex nigripalpus nucleopolyhedrovirus</name>
    <name type="common">CuniNPV</name>
    <dbReference type="NCBI Taxonomy" id="130556"/>
    <lineage>
        <taxon>Viruses</taxon>
        <taxon>Viruses incertae sedis</taxon>
        <taxon>Naldaviricetes</taxon>
        <taxon>Lefavirales</taxon>
        <taxon>Baculoviridae</taxon>
        <taxon>Deltabaculovirus</taxon>
        <taxon>Deltabaculovirus cunigripalpi</taxon>
    </lineage>
</organism>
<accession>Q99GQ3</accession>